<evidence type="ECO:0000313" key="3">
    <source>
        <dbReference type="Proteomes" id="UP000515125"/>
    </source>
</evidence>
<dbReference type="GeneID" id="34623684"/>
<evidence type="ECO:0000256" key="2">
    <source>
        <dbReference type="SAM" id="Phobius"/>
    </source>
</evidence>
<protein>
    <submittedName>
        <fullName evidence="4">Uncharacterized protein LOC34623684</fullName>
    </submittedName>
</protein>
<keyword evidence="2" id="KW-0472">Membrane</keyword>
<organism evidence="3 4">
    <name type="scientific">Cyclospora cayetanensis</name>
    <dbReference type="NCBI Taxonomy" id="88456"/>
    <lineage>
        <taxon>Eukaryota</taxon>
        <taxon>Sar</taxon>
        <taxon>Alveolata</taxon>
        <taxon>Apicomplexa</taxon>
        <taxon>Conoidasida</taxon>
        <taxon>Coccidia</taxon>
        <taxon>Eucoccidiorida</taxon>
        <taxon>Eimeriorina</taxon>
        <taxon>Eimeriidae</taxon>
        <taxon>Cyclospora</taxon>
    </lineage>
</organism>
<dbReference type="GO" id="GO:0043248">
    <property type="term" value="P:proteasome assembly"/>
    <property type="evidence" value="ECO:0007669"/>
    <property type="project" value="InterPro"/>
</dbReference>
<dbReference type="AlphaFoldDB" id="A0A6P6RS28"/>
<dbReference type="Proteomes" id="UP000515125">
    <property type="component" value="Unplaced"/>
</dbReference>
<dbReference type="GO" id="GO:0005829">
    <property type="term" value="C:cytosol"/>
    <property type="evidence" value="ECO:0007669"/>
    <property type="project" value="TreeGrafter"/>
</dbReference>
<dbReference type="InterPro" id="IPR011989">
    <property type="entry name" value="ARM-like"/>
</dbReference>
<reference evidence="4" key="1">
    <citation type="submission" date="2025-08" db="UniProtKB">
        <authorList>
            <consortium name="RefSeq"/>
        </authorList>
    </citation>
    <scope>IDENTIFICATION</scope>
</reference>
<dbReference type="InterPro" id="IPR016024">
    <property type="entry name" value="ARM-type_fold"/>
</dbReference>
<accession>A0A6P6RS28</accession>
<evidence type="ECO:0000313" key="4">
    <source>
        <dbReference type="RefSeq" id="XP_026190359.1"/>
    </source>
</evidence>
<dbReference type="Pfam" id="PF10508">
    <property type="entry name" value="Proteasom_PSMB"/>
    <property type="match status" value="1"/>
</dbReference>
<feature type="transmembrane region" description="Helical" evidence="2">
    <location>
        <begin position="60"/>
        <end position="82"/>
    </location>
</feature>
<dbReference type="PANTHER" id="PTHR13554">
    <property type="entry name" value="26S PROTEASOME NON-ATPASE REGULATORY SUBUNIT 5-RELATED"/>
    <property type="match status" value="1"/>
</dbReference>
<dbReference type="OrthoDB" id="354315at2759"/>
<gene>
    <name evidence="4" type="primary">LOC34623684</name>
</gene>
<keyword evidence="2" id="KW-1133">Transmembrane helix</keyword>
<keyword evidence="2" id="KW-0812">Transmembrane</keyword>
<dbReference type="InterPro" id="IPR019538">
    <property type="entry name" value="PSMD5"/>
</dbReference>
<name>A0A6P6RS28_9EIME</name>
<dbReference type="RefSeq" id="XP_026190359.1">
    <property type="nucleotide sequence ID" value="XM_026334574.1"/>
</dbReference>
<feature type="compositionally biased region" description="Basic residues" evidence="1">
    <location>
        <begin position="151"/>
        <end position="164"/>
    </location>
</feature>
<dbReference type="Gene3D" id="1.25.10.10">
    <property type="entry name" value="Leucine-rich Repeat Variant"/>
    <property type="match status" value="1"/>
</dbReference>
<dbReference type="PANTHER" id="PTHR13554:SF10">
    <property type="entry name" value="26S PROTEASOME NON-ATPASE REGULATORY SUBUNIT 5"/>
    <property type="match status" value="1"/>
</dbReference>
<sequence length="756" mass="82631">MRNLGKNAFGAPFEKLPRSPPAGALNRGVAAAKSYCVGSYLQSSFRSMERRTGEASQKNSGLLFFAGPPAAGVFLIPLHFLVAKVSSALGCLMCTQNKIFPARCRWVPCTMLCMRKTATAKDLRRAARGRVGDSKCYPGGGKWRYTASKRPTNKQRKMKNRKAAAKQADTKYNSRRQPKDNTARHTAPLLTPEAAEGIPARATKTKNNRKMSHAEDGSVTPPCYRRLPLSALQAFCAGPNSRERVVSLLEKTSAGELLQQTAAAADALALTECAVTDMEKAAAASAVLRAVAAGDQEAQADVKQLLDLLLQAIKRCFEVEELRNGILAQPEMRPLLSAAAESPLMAIRELLAQQLQQIAKKGEEGADFLWGLGLNRQLLCLLTDSETSVAIRAETALATICALETGPKFVLQGAFLAQLKRLVTQNSDSICFRVLSPLIHGVIQHESFFTALRSAAPEVLSKLQQLLEIREDPLLQSNASDLLCSLIGVSWGMEFVISEKIPELVARQLAEEHAAQEESLSSQTMLRLLCSMAVERPPECSRLMELEGGLLKDTIGKYLSSLSKREREEGILCWGALCSKPECAQTVLEKLPSSAETVVAGILDVEEVSKAALHAWLCVLKDLPGPSALPEAMRQIVDSKLTPQLLECVLQRPFPEPRQQCYELLKALTVFPEPLQAFFTSDAFRRLMLDASSDSEYEVRIAKHAFAGEACKAQGEWIRDALDPAFSDEFFRYAKGGPFATSSGQSAVLWFLETET</sequence>
<evidence type="ECO:0000256" key="1">
    <source>
        <dbReference type="SAM" id="MobiDB-lite"/>
    </source>
</evidence>
<keyword evidence="3" id="KW-1185">Reference proteome</keyword>
<dbReference type="SUPFAM" id="SSF48371">
    <property type="entry name" value="ARM repeat"/>
    <property type="match status" value="1"/>
</dbReference>
<feature type="region of interest" description="Disordered" evidence="1">
    <location>
        <begin position="143"/>
        <end position="222"/>
    </location>
</feature>
<proteinExistence type="predicted"/>